<reference evidence="4 5" key="1">
    <citation type="submission" date="2022-06" db="EMBL/GenBank/DDBJ databases">
        <title>Isolation of gut microbiota from human fecal samples.</title>
        <authorList>
            <person name="Pamer E.G."/>
            <person name="Barat B."/>
            <person name="Waligurski E."/>
            <person name="Medina S."/>
            <person name="Paddock L."/>
            <person name="Mostad J."/>
        </authorList>
    </citation>
    <scope>NUCLEOTIDE SEQUENCE [LARGE SCALE GENOMIC DNA]</scope>
    <source>
        <strain evidence="4 5">DFI.9.73</strain>
    </source>
</reference>
<dbReference type="PANTHER" id="PTHR43818">
    <property type="entry name" value="BCDNA.GH03377"/>
    <property type="match status" value="1"/>
</dbReference>
<dbReference type="Gene3D" id="3.40.50.720">
    <property type="entry name" value="NAD(P)-binding Rossmann-like Domain"/>
    <property type="match status" value="1"/>
</dbReference>
<dbReference type="Proteomes" id="UP001524473">
    <property type="component" value="Unassembled WGS sequence"/>
</dbReference>
<evidence type="ECO:0000259" key="2">
    <source>
        <dbReference type="Pfam" id="PF01408"/>
    </source>
</evidence>
<accession>A0ABT1RWA0</accession>
<comment type="caution">
    <text evidence="4">The sequence shown here is derived from an EMBL/GenBank/DDBJ whole genome shotgun (WGS) entry which is preliminary data.</text>
</comment>
<keyword evidence="5" id="KW-1185">Reference proteome</keyword>
<proteinExistence type="predicted"/>
<dbReference type="SUPFAM" id="SSF51735">
    <property type="entry name" value="NAD(P)-binding Rossmann-fold domains"/>
    <property type="match status" value="1"/>
</dbReference>
<gene>
    <name evidence="4" type="ORF">NE695_03345</name>
</gene>
<dbReference type="GeneID" id="90531789"/>
<dbReference type="PANTHER" id="PTHR43818:SF11">
    <property type="entry name" value="BCDNA.GH03377"/>
    <property type="match status" value="1"/>
</dbReference>
<dbReference type="InterPro" id="IPR036291">
    <property type="entry name" value="NAD(P)-bd_dom_sf"/>
</dbReference>
<keyword evidence="1" id="KW-0560">Oxidoreductase</keyword>
<evidence type="ECO:0000313" key="5">
    <source>
        <dbReference type="Proteomes" id="UP001524473"/>
    </source>
</evidence>
<evidence type="ECO:0000313" key="4">
    <source>
        <dbReference type="EMBL" id="MCQ4838949.1"/>
    </source>
</evidence>
<dbReference type="InterPro" id="IPR000683">
    <property type="entry name" value="Gfo/Idh/MocA-like_OxRdtase_N"/>
</dbReference>
<dbReference type="EMBL" id="JANFZH010000005">
    <property type="protein sequence ID" value="MCQ4838949.1"/>
    <property type="molecule type" value="Genomic_DNA"/>
</dbReference>
<organism evidence="4 5">
    <name type="scientific">Neglectibacter timonensis</name>
    <dbReference type="NCBI Taxonomy" id="1776382"/>
    <lineage>
        <taxon>Bacteria</taxon>
        <taxon>Bacillati</taxon>
        <taxon>Bacillota</taxon>
        <taxon>Clostridia</taxon>
        <taxon>Eubacteriales</taxon>
        <taxon>Oscillospiraceae</taxon>
        <taxon>Neglectibacter</taxon>
    </lineage>
</organism>
<name>A0ABT1RWA0_9FIRM</name>
<evidence type="ECO:0000259" key="3">
    <source>
        <dbReference type="Pfam" id="PF22725"/>
    </source>
</evidence>
<sequence>MKTWKIAIVGCGDIAEHTYLPNLDRNQRVEVVACCDLKPERVRLFMEKFGIPRGYPNIDELLAQCEFDIVMDLASIPAHYELNKKALEAGKHLYSQKPVALNEEQAADLIETARRNGVKFSASPIHMLRPDIRQARQLLADGAIGRLLFIRSMVAHGGPEYFQYRANDPSWFYEPGAGALYDLGVHALHMVTGIAGPAKTVFSRAATAQPVRTVRSGAFDGKEIQAGKLFDNYLISLDFGNGVLGDIVTGFCVKGNAAPELEIYGELGSIVFPGGGAPLKVYLDDPEKKIRGWMKPEPQTRPAEEFFQASCIGDLVRAIEQEEPVGLPPEQARHVIEIMCRVEESARDGETKELKTAF</sequence>
<dbReference type="Pfam" id="PF01408">
    <property type="entry name" value="GFO_IDH_MocA"/>
    <property type="match status" value="1"/>
</dbReference>
<dbReference type="Pfam" id="PF22725">
    <property type="entry name" value="GFO_IDH_MocA_C3"/>
    <property type="match status" value="1"/>
</dbReference>
<protein>
    <submittedName>
        <fullName evidence="4">Gfo/Idh/MocA family oxidoreductase</fullName>
    </submittedName>
</protein>
<feature type="domain" description="Gfo/Idh/MocA-like oxidoreductase N-terminal" evidence="2">
    <location>
        <begin position="5"/>
        <end position="121"/>
    </location>
</feature>
<feature type="domain" description="GFO/IDH/MocA-like oxidoreductase" evidence="3">
    <location>
        <begin position="132"/>
        <end position="271"/>
    </location>
</feature>
<dbReference type="InterPro" id="IPR050463">
    <property type="entry name" value="Gfo/Idh/MocA_oxidrdct_glycsds"/>
</dbReference>
<evidence type="ECO:0000256" key="1">
    <source>
        <dbReference type="ARBA" id="ARBA00023002"/>
    </source>
</evidence>
<dbReference type="SUPFAM" id="SSF55347">
    <property type="entry name" value="Glyceraldehyde-3-phosphate dehydrogenase-like, C-terminal domain"/>
    <property type="match status" value="1"/>
</dbReference>
<dbReference type="Gene3D" id="3.30.360.10">
    <property type="entry name" value="Dihydrodipicolinate Reductase, domain 2"/>
    <property type="match status" value="1"/>
</dbReference>
<dbReference type="RefSeq" id="WP_066862161.1">
    <property type="nucleotide sequence ID" value="NZ_CABKVV010000012.1"/>
</dbReference>
<dbReference type="InterPro" id="IPR055170">
    <property type="entry name" value="GFO_IDH_MocA-like_dom"/>
</dbReference>